<keyword evidence="2" id="KW-0229">DNA integration</keyword>
<feature type="compositionally biased region" description="Basic and acidic residues" evidence="7">
    <location>
        <begin position="135"/>
        <end position="146"/>
    </location>
</feature>
<accession>A0AB38D7J1</accession>
<dbReference type="AlphaFoldDB" id="A0AB38D7J1"/>
<keyword evidence="3" id="KW-0238">DNA-binding</keyword>
<evidence type="ECO:0000256" key="6">
    <source>
        <dbReference type="PROSITE-ProRule" id="PRU10137"/>
    </source>
</evidence>
<dbReference type="GO" id="GO:0003677">
    <property type="term" value="F:DNA binding"/>
    <property type="evidence" value="ECO:0007669"/>
    <property type="project" value="UniProtKB-KW"/>
</dbReference>
<evidence type="ECO:0000256" key="1">
    <source>
        <dbReference type="ARBA" id="ARBA00009913"/>
    </source>
</evidence>
<feature type="active site" description="O-(5'-phospho-DNA)-serine intermediate" evidence="5 6">
    <location>
        <position position="21"/>
    </location>
</feature>
<dbReference type="Pfam" id="PF02796">
    <property type="entry name" value="HTH_7"/>
    <property type="match status" value="1"/>
</dbReference>
<organism evidence="9 10">
    <name type="scientific">Mycobacteroides abscessus subsp. abscessus</name>
    <dbReference type="NCBI Taxonomy" id="1185650"/>
    <lineage>
        <taxon>Bacteria</taxon>
        <taxon>Bacillati</taxon>
        <taxon>Actinomycetota</taxon>
        <taxon>Actinomycetes</taxon>
        <taxon>Mycobacteriales</taxon>
        <taxon>Mycobacteriaceae</taxon>
        <taxon>Mycobacteroides</taxon>
        <taxon>Mycobacteroides abscessus</taxon>
    </lineage>
</organism>
<evidence type="ECO:0000256" key="2">
    <source>
        <dbReference type="ARBA" id="ARBA00022908"/>
    </source>
</evidence>
<protein>
    <submittedName>
        <fullName evidence="9">Site-specific recombinase, DNA invertase Pin</fullName>
    </submittedName>
</protein>
<dbReference type="CDD" id="cd03768">
    <property type="entry name" value="SR_ResInv"/>
    <property type="match status" value="1"/>
</dbReference>
<evidence type="ECO:0000256" key="5">
    <source>
        <dbReference type="PIRSR" id="PIRSR606118-50"/>
    </source>
</evidence>
<dbReference type="InterPro" id="IPR050639">
    <property type="entry name" value="SSR_resolvase"/>
</dbReference>
<proteinExistence type="inferred from homology"/>
<dbReference type="SMART" id="SM00857">
    <property type="entry name" value="Resolvase"/>
    <property type="match status" value="1"/>
</dbReference>
<dbReference type="EMBL" id="FSHM01000021">
    <property type="protein sequence ID" value="SIC29841.1"/>
    <property type="molecule type" value="Genomic_DNA"/>
</dbReference>
<evidence type="ECO:0000313" key="10">
    <source>
        <dbReference type="Proteomes" id="UP000185210"/>
    </source>
</evidence>
<dbReference type="Pfam" id="PF00239">
    <property type="entry name" value="Resolvase"/>
    <property type="match status" value="1"/>
</dbReference>
<dbReference type="CDD" id="cd00569">
    <property type="entry name" value="HTH_Hin_like"/>
    <property type="match status" value="1"/>
</dbReference>
<evidence type="ECO:0000313" key="9">
    <source>
        <dbReference type="EMBL" id="SIC29841.1"/>
    </source>
</evidence>
<dbReference type="PANTHER" id="PTHR30461">
    <property type="entry name" value="DNA-INVERTASE FROM LAMBDOID PROPHAGE"/>
    <property type="match status" value="1"/>
</dbReference>
<dbReference type="InterPro" id="IPR006118">
    <property type="entry name" value="Recombinase_CS"/>
</dbReference>
<evidence type="ECO:0000256" key="3">
    <source>
        <dbReference type="ARBA" id="ARBA00023125"/>
    </source>
</evidence>
<dbReference type="PROSITE" id="PS00397">
    <property type="entry name" value="RECOMBINASES_1"/>
    <property type="match status" value="1"/>
</dbReference>
<reference evidence="9 10" key="1">
    <citation type="submission" date="2016-11" db="EMBL/GenBank/DDBJ databases">
        <authorList>
            <consortium name="Pathogen Informatics"/>
        </authorList>
    </citation>
    <scope>NUCLEOTIDE SEQUENCE [LARGE SCALE GENOMIC DNA]</scope>
    <source>
        <strain evidence="9 10">104</strain>
    </source>
</reference>
<dbReference type="SUPFAM" id="SSF46689">
    <property type="entry name" value="Homeodomain-like"/>
    <property type="match status" value="1"/>
</dbReference>
<evidence type="ECO:0000256" key="7">
    <source>
        <dbReference type="SAM" id="MobiDB-lite"/>
    </source>
</evidence>
<sequence length="207" mass="22335">MSLGNETVGVVTTLLGYARVSTAGQDLAVQLAALAAQGVESDRVFTDKLSGAVNTDRPGLAGLLHFAREGDTVVVTAIDRLGRSVAEVTRTIAELSERRILLRALREGVDTSTPTGRAVAAIMATLAELELELGRERRASSRESRRSRQLPVTKPPKLNRERQEQLRRLAATGEPVRELAAAFGIGRATAYRYLSQASRSTPMENTP</sequence>
<dbReference type="Gene3D" id="1.10.10.60">
    <property type="entry name" value="Homeodomain-like"/>
    <property type="match status" value="1"/>
</dbReference>
<dbReference type="InterPro" id="IPR009057">
    <property type="entry name" value="Homeodomain-like_sf"/>
</dbReference>
<name>A0AB38D7J1_9MYCO</name>
<dbReference type="SUPFAM" id="SSF53041">
    <property type="entry name" value="Resolvase-like"/>
    <property type="match status" value="1"/>
</dbReference>
<keyword evidence="4" id="KW-0233">DNA recombination</keyword>
<feature type="domain" description="Resolvase/invertase-type recombinase catalytic" evidence="8">
    <location>
        <begin position="13"/>
        <end position="149"/>
    </location>
</feature>
<dbReference type="InterPro" id="IPR006119">
    <property type="entry name" value="Resolv_N"/>
</dbReference>
<comment type="similarity">
    <text evidence="1">Belongs to the site-specific recombinase resolvase family.</text>
</comment>
<feature type="region of interest" description="Disordered" evidence="7">
    <location>
        <begin position="135"/>
        <end position="162"/>
    </location>
</feature>
<dbReference type="GO" id="GO:0015074">
    <property type="term" value="P:DNA integration"/>
    <property type="evidence" value="ECO:0007669"/>
    <property type="project" value="UniProtKB-KW"/>
</dbReference>
<evidence type="ECO:0000259" key="8">
    <source>
        <dbReference type="PROSITE" id="PS51736"/>
    </source>
</evidence>
<dbReference type="GO" id="GO:0000150">
    <property type="term" value="F:DNA strand exchange activity"/>
    <property type="evidence" value="ECO:0007669"/>
    <property type="project" value="InterPro"/>
</dbReference>
<dbReference type="PROSITE" id="PS51736">
    <property type="entry name" value="RECOMBINASES_3"/>
    <property type="match status" value="1"/>
</dbReference>
<evidence type="ECO:0000256" key="4">
    <source>
        <dbReference type="ARBA" id="ARBA00023172"/>
    </source>
</evidence>
<comment type="caution">
    <text evidence="9">The sequence shown here is derived from an EMBL/GenBank/DDBJ whole genome shotgun (WGS) entry which is preliminary data.</text>
</comment>
<dbReference type="Proteomes" id="UP000185210">
    <property type="component" value="Unassembled WGS sequence"/>
</dbReference>
<dbReference type="Gene3D" id="3.40.50.1390">
    <property type="entry name" value="Resolvase, N-terminal catalytic domain"/>
    <property type="match status" value="1"/>
</dbReference>
<dbReference type="PROSITE" id="PS00398">
    <property type="entry name" value="RECOMBINASES_2"/>
    <property type="match status" value="1"/>
</dbReference>
<dbReference type="InterPro" id="IPR006120">
    <property type="entry name" value="Resolvase_HTH_dom"/>
</dbReference>
<dbReference type="InterPro" id="IPR036162">
    <property type="entry name" value="Resolvase-like_N_sf"/>
</dbReference>
<gene>
    <name evidence="9" type="primary">hin_3</name>
    <name evidence="9" type="ORF">SAMEA2070301_05726</name>
</gene>
<dbReference type="PANTHER" id="PTHR30461:SF2">
    <property type="entry name" value="SERINE RECOMBINASE PINE-RELATED"/>
    <property type="match status" value="1"/>
</dbReference>